<protein>
    <recommendedName>
        <fullName evidence="3">Zinc finger BED domain-containing protein 4</fullName>
    </recommendedName>
</protein>
<dbReference type="InterPro" id="IPR012337">
    <property type="entry name" value="RNaseH-like_sf"/>
</dbReference>
<reference evidence="1 2" key="1">
    <citation type="journal article" date="2019" name="Commun. Biol.">
        <title>The bagworm genome reveals a unique fibroin gene that provides high tensile strength.</title>
        <authorList>
            <person name="Kono N."/>
            <person name="Nakamura H."/>
            <person name="Ohtoshi R."/>
            <person name="Tomita M."/>
            <person name="Numata K."/>
            <person name="Arakawa K."/>
        </authorList>
    </citation>
    <scope>NUCLEOTIDE SEQUENCE [LARGE SCALE GENOMIC DNA]</scope>
</reference>
<dbReference type="SUPFAM" id="SSF53098">
    <property type="entry name" value="Ribonuclease H-like"/>
    <property type="match status" value="1"/>
</dbReference>
<keyword evidence="2" id="KW-1185">Reference proteome</keyword>
<dbReference type="OrthoDB" id="8124016at2759"/>
<evidence type="ECO:0008006" key="3">
    <source>
        <dbReference type="Google" id="ProtNLM"/>
    </source>
</evidence>
<dbReference type="EMBL" id="BGZK01000044">
    <property type="protein sequence ID" value="GBP11080.1"/>
    <property type="molecule type" value="Genomic_DNA"/>
</dbReference>
<proteinExistence type="predicted"/>
<dbReference type="STRING" id="151549.A0A4C1TBW7"/>
<dbReference type="Proteomes" id="UP000299102">
    <property type="component" value="Unassembled WGS sequence"/>
</dbReference>
<sequence length="226" mass="25994">MRQTFKNSPTKNDMLQIYIQQEFGKTIQLVLDCKTRWSSLCNMISTYNSVKQCVAKTLVDLSLSSNPEYFFTDEEHAVLIDLENTLQPVKLAVEDLSLRAIAAQNYTSLQEELEETLRASKTESPFKPVSTSLDRLESVIKKKWICLSVEEQRLSEHYYFFKSKRDPENSGSRGIDVSNRGIPNLRSRVGIAFPRHSVWFYTKMTTFGYMGAYGCIELLSTRDARD</sequence>
<name>A0A4C1TBW7_EUMVA</name>
<evidence type="ECO:0000313" key="1">
    <source>
        <dbReference type="EMBL" id="GBP11080.1"/>
    </source>
</evidence>
<evidence type="ECO:0000313" key="2">
    <source>
        <dbReference type="Proteomes" id="UP000299102"/>
    </source>
</evidence>
<gene>
    <name evidence="1" type="ORF">EVAR_79746_1</name>
</gene>
<comment type="caution">
    <text evidence="1">The sequence shown here is derived from an EMBL/GenBank/DDBJ whole genome shotgun (WGS) entry which is preliminary data.</text>
</comment>
<accession>A0A4C1TBW7</accession>
<organism evidence="1 2">
    <name type="scientific">Eumeta variegata</name>
    <name type="common">Bagworm moth</name>
    <name type="synonym">Eumeta japonica</name>
    <dbReference type="NCBI Taxonomy" id="151549"/>
    <lineage>
        <taxon>Eukaryota</taxon>
        <taxon>Metazoa</taxon>
        <taxon>Ecdysozoa</taxon>
        <taxon>Arthropoda</taxon>
        <taxon>Hexapoda</taxon>
        <taxon>Insecta</taxon>
        <taxon>Pterygota</taxon>
        <taxon>Neoptera</taxon>
        <taxon>Endopterygota</taxon>
        <taxon>Lepidoptera</taxon>
        <taxon>Glossata</taxon>
        <taxon>Ditrysia</taxon>
        <taxon>Tineoidea</taxon>
        <taxon>Psychidae</taxon>
        <taxon>Oiketicinae</taxon>
        <taxon>Eumeta</taxon>
    </lineage>
</organism>
<dbReference type="AlphaFoldDB" id="A0A4C1TBW7"/>